<protein>
    <recommendedName>
        <fullName evidence="3">Antitoxin VbhA domain-containing protein</fullName>
    </recommendedName>
</protein>
<proteinExistence type="predicted"/>
<accession>A0A553FRA2</accession>
<evidence type="ECO:0000313" key="1">
    <source>
        <dbReference type="EMBL" id="TRX59781.1"/>
    </source>
</evidence>
<reference evidence="1 2" key="1">
    <citation type="submission" date="2019-07" db="EMBL/GenBank/DDBJ databases">
        <title>Draft genome of C. aurimucosum strain 2274.</title>
        <authorList>
            <person name="Pacheco L.G.C."/>
            <person name="Aguiar E.R.G.R."/>
            <person name="Santos C.S."/>
            <person name="Rocha D.J.P.G."/>
            <person name="Sant'Anna L.O."/>
            <person name="Mattos-Guaraldi A.L."/>
            <person name="Santos L.S."/>
        </authorList>
    </citation>
    <scope>NUCLEOTIDE SEQUENCE [LARGE SCALE GENOMIC DNA]</scope>
    <source>
        <strain evidence="1 2">2274</strain>
    </source>
</reference>
<dbReference type="EMBL" id="VKDK01000021">
    <property type="protein sequence ID" value="TRX59781.1"/>
    <property type="molecule type" value="Genomic_DNA"/>
</dbReference>
<organism evidence="1 2">
    <name type="scientific">Corynebacterium hiratae</name>
    <dbReference type="NCBI Taxonomy" id="3139423"/>
    <lineage>
        <taxon>Bacteria</taxon>
        <taxon>Bacillati</taxon>
        <taxon>Actinomycetota</taxon>
        <taxon>Actinomycetes</taxon>
        <taxon>Mycobacteriales</taxon>
        <taxon>Corynebacteriaceae</taxon>
        <taxon>Corynebacterium</taxon>
    </lineage>
</organism>
<dbReference type="RefSeq" id="WP_144013892.1">
    <property type="nucleotide sequence ID" value="NZ_VKDK01000021.1"/>
</dbReference>
<dbReference type="AlphaFoldDB" id="A0A553FRA2"/>
<gene>
    <name evidence="1" type="ORF">FNY97_10835</name>
</gene>
<name>A0A553FRA2_9CORY</name>
<keyword evidence="2" id="KW-1185">Reference proteome</keyword>
<evidence type="ECO:0008006" key="3">
    <source>
        <dbReference type="Google" id="ProtNLM"/>
    </source>
</evidence>
<sequence>MSKPIQVESNSSDRDPLALSDAALRLAGHDVTDEYVRQLGREVAAGTLSADEAIARVRRASLK</sequence>
<comment type="caution">
    <text evidence="1">The sequence shown here is derived from an EMBL/GenBank/DDBJ whole genome shotgun (WGS) entry which is preliminary data.</text>
</comment>
<dbReference type="Proteomes" id="UP000320443">
    <property type="component" value="Unassembled WGS sequence"/>
</dbReference>
<evidence type="ECO:0000313" key="2">
    <source>
        <dbReference type="Proteomes" id="UP000320443"/>
    </source>
</evidence>